<evidence type="ECO:0000256" key="6">
    <source>
        <dbReference type="ARBA" id="ARBA00023134"/>
    </source>
</evidence>
<dbReference type="Pfam" id="PF09107">
    <property type="entry name" value="WHD_3rd_SelB"/>
    <property type="match status" value="1"/>
</dbReference>
<dbReference type="AlphaFoldDB" id="A0A248JWN3"/>
<dbReference type="CDD" id="cd04171">
    <property type="entry name" value="SelB"/>
    <property type="match status" value="1"/>
</dbReference>
<evidence type="ECO:0000259" key="9">
    <source>
        <dbReference type="PROSITE" id="PS51722"/>
    </source>
</evidence>
<dbReference type="InterPro" id="IPR009001">
    <property type="entry name" value="Transl_elong_EF1A/Init_IF2_C"/>
</dbReference>
<name>A0A248JWN3_9PROT</name>
<keyword evidence="4" id="KW-0547">Nucleotide-binding</keyword>
<dbReference type="InterPro" id="IPR004161">
    <property type="entry name" value="EFTu-like_2"/>
</dbReference>
<protein>
    <recommendedName>
        <fullName evidence="2">Selenocysteine-specific elongation factor</fullName>
    </recommendedName>
    <alternativeName>
        <fullName evidence="8">SelB translation factor</fullName>
    </alternativeName>
</protein>
<dbReference type="PRINTS" id="PR00315">
    <property type="entry name" value="ELONGATNFCT"/>
</dbReference>
<dbReference type="InterPro" id="IPR015190">
    <property type="entry name" value="Elong_fac_SelB-wing-hlx_typ-2"/>
</dbReference>
<dbReference type="Pfam" id="PF03144">
    <property type="entry name" value="GTP_EFTU_D2"/>
    <property type="match status" value="1"/>
</dbReference>
<dbReference type="InterPro" id="IPR027417">
    <property type="entry name" value="P-loop_NTPase"/>
</dbReference>
<dbReference type="RefSeq" id="WP_088873482.1">
    <property type="nucleotide sequence ID" value="NZ_CP022111.1"/>
</dbReference>
<organism evidence="10 11">
    <name type="scientific">Nitrospirillum viridazoti CBAmc</name>
    <dbReference type="NCBI Taxonomy" id="1441467"/>
    <lineage>
        <taxon>Bacteria</taxon>
        <taxon>Pseudomonadati</taxon>
        <taxon>Pseudomonadota</taxon>
        <taxon>Alphaproteobacteria</taxon>
        <taxon>Rhodospirillales</taxon>
        <taxon>Azospirillaceae</taxon>
        <taxon>Nitrospirillum</taxon>
        <taxon>Nitrospirillum viridazoti</taxon>
    </lineage>
</organism>
<sequence length="655" mass="69274">MIIGTAGHIDHGKTALVRALTGVDGDRLKEEKARGITIDLGFAYLPLPDGPEGAGPTLGFVDVPGHERFVHTMVAGASGIDYALLVVAADDGVMPQTREHLAIIDLLGIRHGLVALTKADLGPPDRLAAVTAEIRAALAGTSLDGADILPVSALSGAGIDALRRRLEGEARAQAAAKTAADPGAFRLAIDRAFTLTGVGVVVTGTVLSGRVRVGDSVTVSPSGLPARVRSLHAQNTVAEEGRAGDRCALNLAGPDITKEALHRGDMVLAPALHAPTDRIDASLRLLPREAGAKPLPQWFPVRLHHAAAEVGARVVLLSEEALAGGEATQVQLVLELPIAAAVGDRYVIRDVSAQHTLGGGRFIDLRPPPRRRRTAERVAQRIALALPEPGAALAALLAIPPHHADLTVFVRDHALPDGTSEALAAALNLVVLDQGETRTALSAERWAAFLAHLSETLAAYHAENPDLQGMGREKLRLAVQPRLPAPVFAVAIAKAVAQGLVALDGAFIRLAGHVVRLAPADETAWADLAPLLGGEVRFRPPRVRDIAADTGRDEGEVRRILKLAGRMGWADQVAHDHFFLRDTVREMVAIAVDVAAQAPGGTFVAAAFRDRMDNGRKVAIQILDFFDRHGVTLRRGDLRRINPHRLDLFGPPVVL</sequence>
<dbReference type="EMBL" id="CP022111">
    <property type="protein sequence ID" value="ASG22940.1"/>
    <property type="molecule type" value="Genomic_DNA"/>
</dbReference>
<dbReference type="InterPro" id="IPR004535">
    <property type="entry name" value="Transl_elong_SelB"/>
</dbReference>
<evidence type="ECO:0000256" key="8">
    <source>
        <dbReference type="ARBA" id="ARBA00031615"/>
    </source>
</evidence>
<feature type="domain" description="Tr-type G" evidence="9">
    <location>
        <begin position="1"/>
        <end position="173"/>
    </location>
</feature>
<dbReference type="CDD" id="cd15491">
    <property type="entry name" value="selB_III"/>
    <property type="match status" value="1"/>
</dbReference>
<keyword evidence="11" id="KW-1185">Reference proteome</keyword>
<evidence type="ECO:0000313" key="11">
    <source>
        <dbReference type="Proteomes" id="UP000197153"/>
    </source>
</evidence>
<dbReference type="InterPro" id="IPR036390">
    <property type="entry name" value="WH_DNA-bd_sf"/>
</dbReference>
<keyword evidence="3" id="KW-0963">Cytoplasm</keyword>
<dbReference type="GO" id="GO:0003746">
    <property type="term" value="F:translation elongation factor activity"/>
    <property type="evidence" value="ECO:0007669"/>
    <property type="project" value="UniProtKB-KW"/>
</dbReference>
<dbReference type="InterPro" id="IPR000795">
    <property type="entry name" value="T_Tr_GTP-bd_dom"/>
</dbReference>
<evidence type="ECO:0000256" key="3">
    <source>
        <dbReference type="ARBA" id="ARBA00022490"/>
    </source>
</evidence>
<evidence type="ECO:0000256" key="2">
    <source>
        <dbReference type="ARBA" id="ARBA00015953"/>
    </source>
</evidence>
<dbReference type="InterPro" id="IPR036388">
    <property type="entry name" value="WH-like_DNA-bd_sf"/>
</dbReference>
<dbReference type="GO" id="GO:0003924">
    <property type="term" value="F:GTPase activity"/>
    <property type="evidence" value="ECO:0007669"/>
    <property type="project" value="InterPro"/>
</dbReference>
<dbReference type="Pfam" id="PF09106">
    <property type="entry name" value="WHD_2nd_SelB"/>
    <property type="match status" value="1"/>
</dbReference>
<dbReference type="GO" id="GO:0005525">
    <property type="term" value="F:GTP binding"/>
    <property type="evidence" value="ECO:0007669"/>
    <property type="project" value="UniProtKB-KW"/>
</dbReference>
<keyword evidence="10" id="KW-0251">Elongation factor</keyword>
<dbReference type="PANTHER" id="PTHR43721:SF22">
    <property type="entry name" value="ELONGATION FACTOR TU, MITOCHONDRIAL"/>
    <property type="match status" value="1"/>
</dbReference>
<dbReference type="SUPFAM" id="SSF50465">
    <property type="entry name" value="EF-Tu/eEF-1alpha/eIF2-gamma C-terminal domain"/>
    <property type="match status" value="1"/>
</dbReference>
<keyword evidence="5" id="KW-0648">Protein biosynthesis</keyword>
<comment type="function">
    <text evidence="7">Translation factor necessary for the incorporation of selenocysteine into proteins. It probably replaces EF-Tu for the insertion of selenocysteine directed by the UGA codon. SelB binds GTP and GDP.</text>
</comment>
<dbReference type="NCBIfam" id="TIGR00475">
    <property type="entry name" value="selB"/>
    <property type="match status" value="1"/>
</dbReference>
<evidence type="ECO:0000313" key="10">
    <source>
        <dbReference type="EMBL" id="ASG22940.1"/>
    </source>
</evidence>
<dbReference type="InterPro" id="IPR009000">
    <property type="entry name" value="Transl_B-barrel_sf"/>
</dbReference>
<comment type="subcellular location">
    <subcellularLocation>
        <location evidence="1">Cytoplasm</location>
    </subcellularLocation>
</comment>
<dbReference type="Pfam" id="PF00009">
    <property type="entry name" value="GTP_EFTU"/>
    <property type="match status" value="1"/>
</dbReference>
<dbReference type="Gene3D" id="2.40.30.10">
    <property type="entry name" value="Translation factors"/>
    <property type="match status" value="1"/>
</dbReference>
<dbReference type="Pfam" id="PF25461">
    <property type="entry name" value="Beta-barrel_SelB"/>
    <property type="match status" value="1"/>
</dbReference>
<dbReference type="GO" id="GO:0001514">
    <property type="term" value="P:selenocysteine incorporation"/>
    <property type="evidence" value="ECO:0007669"/>
    <property type="project" value="InterPro"/>
</dbReference>
<evidence type="ECO:0000256" key="7">
    <source>
        <dbReference type="ARBA" id="ARBA00025526"/>
    </source>
</evidence>
<dbReference type="Proteomes" id="UP000197153">
    <property type="component" value="Chromosome 2"/>
</dbReference>
<dbReference type="InterPro" id="IPR057335">
    <property type="entry name" value="Beta-barrel_SelB"/>
</dbReference>
<dbReference type="PANTHER" id="PTHR43721">
    <property type="entry name" value="ELONGATION FACTOR TU-RELATED"/>
    <property type="match status" value="1"/>
</dbReference>
<reference evidence="10 11" key="1">
    <citation type="submission" date="2017-06" db="EMBL/GenBank/DDBJ databases">
        <title>Complete genome sequence of Nitrospirillum amazonense strain CBAmC, an endophytic nitrogen-fixing and plant growth-promoting bacterium, isolated from sugarcane.</title>
        <authorList>
            <person name="Schwab S."/>
            <person name="dos Santos Teixeira K.R."/>
            <person name="Simoes Araujo J.L."/>
            <person name="Soares Vidal M."/>
            <person name="Borges de Freitas H.R."/>
            <person name="Rivello Crivelaro A.L."/>
            <person name="Bueno de Camargo Nunes A."/>
            <person name="dos Santos C.M."/>
            <person name="Palmeira da Silva Rosa D."/>
            <person name="da Silva Padilha D."/>
            <person name="da Silva E."/>
            <person name="Araujo Terra L."/>
            <person name="Soares Mendes V."/>
            <person name="Farinelli L."/>
            <person name="Magalhaes Cruz L."/>
            <person name="Baldani J.I."/>
        </authorList>
    </citation>
    <scope>NUCLEOTIDE SEQUENCE [LARGE SCALE GENOMIC DNA]</scope>
    <source>
        <strain evidence="10 11">CBAmC</strain>
    </source>
</reference>
<proteinExistence type="predicted"/>
<dbReference type="GO" id="GO:0004020">
    <property type="term" value="F:adenylylsulfate kinase activity"/>
    <property type="evidence" value="ECO:0007669"/>
    <property type="project" value="UniProtKB-EC"/>
</dbReference>
<evidence type="ECO:0000256" key="1">
    <source>
        <dbReference type="ARBA" id="ARBA00004496"/>
    </source>
</evidence>
<dbReference type="GO" id="GO:0003723">
    <property type="term" value="F:RNA binding"/>
    <property type="evidence" value="ECO:0007669"/>
    <property type="project" value="InterPro"/>
</dbReference>
<dbReference type="PROSITE" id="PS00301">
    <property type="entry name" value="G_TR_1"/>
    <property type="match status" value="1"/>
</dbReference>
<dbReference type="InterPro" id="IPR031157">
    <property type="entry name" value="G_TR_CS"/>
</dbReference>
<dbReference type="KEGG" id="nao:Y958_18830"/>
<evidence type="ECO:0000256" key="4">
    <source>
        <dbReference type="ARBA" id="ARBA00022741"/>
    </source>
</evidence>
<dbReference type="InterPro" id="IPR015191">
    <property type="entry name" value="SelB_WHD4"/>
</dbReference>
<gene>
    <name evidence="10" type="primary">selB</name>
    <name evidence="10" type="ORF">Y958_18830</name>
</gene>
<dbReference type="Gene3D" id="1.10.10.10">
    <property type="entry name" value="Winged helix-like DNA-binding domain superfamily/Winged helix DNA-binding domain"/>
    <property type="match status" value="3"/>
</dbReference>
<keyword evidence="6" id="KW-0342">GTP-binding</keyword>
<evidence type="ECO:0000256" key="5">
    <source>
        <dbReference type="ARBA" id="ARBA00022917"/>
    </source>
</evidence>
<dbReference type="InterPro" id="IPR050055">
    <property type="entry name" value="EF-Tu_GTPase"/>
</dbReference>
<dbReference type="Gene3D" id="3.40.50.300">
    <property type="entry name" value="P-loop containing nucleotide triphosphate hydrolases"/>
    <property type="match status" value="1"/>
</dbReference>
<dbReference type="SUPFAM" id="SSF46785">
    <property type="entry name" value="Winged helix' DNA-binding domain"/>
    <property type="match status" value="3"/>
</dbReference>
<dbReference type="PROSITE" id="PS51722">
    <property type="entry name" value="G_TR_2"/>
    <property type="match status" value="1"/>
</dbReference>
<dbReference type="GO" id="GO:0005829">
    <property type="term" value="C:cytosol"/>
    <property type="evidence" value="ECO:0007669"/>
    <property type="project" value="TreeGrafter"/>
</dbReference>
<dbReference type="SUPFAM" id="SSF50447">
    <property type="entry name" value="Translation proteins"/>
    <property type="match status" value="1"/>
</dbReference>
<accession>A0A248JWN3</accession>
<dbReference type="SUPFAM" id="SSF52540">
    <property type="entry name" value="P-loop containing nucleoside triphosphate hydrolases"/>
    <property type="match status" value="1"/>
</dbReference>